<gene>
    <name evidence="11" type="ORF">J057_07911</name>
</gene>
<dbReference type="Gene3D" id="3.30.70.1320">
    <property type="entry name" value="Multidrug efflux transporter AcrB pore domain like"/>
    <property type="match status" value="1"/>
</dbReference>
<dbReference type="GO" id="GO:0005886">
    <property type="term" value="C:plasma membrane"/>
    <property type="evidence" value="ECO:0007669"/>
    <property type="project" value="UniProtKB-SubCell"/>
</dbReference>
<dbReference type="FunFam" id="3.30.70.1430:FF:000001">
    <property type="entry name" value="Efflux pump membrane transporter"/>
    <property type="match status" value="1"/>
</dbReference>
<dbReference type="InterPro" id="IPR027463">
    <property type="entry name" value="AcrB_DN_DC_subdom"/>
</dbReference>
<organism evidence="11 12">
    <name type="scientific">Marinobacter nanhaiticus D15-8W</name>
    <dbReference type="NCBI Taxonomy" id="626887"/>
    <lineage>
        <taxon>Bacteria</taxon>
        <taxon>Pseudomonadati</taxon>
        <taxon>Pseudomonadota</taxon>
        <taxon>Gammaproteobacteria</taxon>
        <taxon>Pseudomonadales</taxon>
        <taxon>Marinobacteraceae</taxon>
        <taxon>Marinobacter</taxon>
    </lineage>
</organism>
<feature type="transmembrane region" description="Helical" evidence="9">
    <location>
        <begin position="896"/>
        <end position="916"/>
    </location>
</feature>
<dbReference type="PRINTS" id="PR00702">
    <property type="entry name" value="ACRIFLAVINRP"/>
</dbReference>
<keyword evidence="5 9" id="KW-0997">Cell inner membrane</keyword>
<dbReference type="PANTHER" id="PTHR32063:SF13">
    <property type="entry name" value="MULTIDRUG EFFLUX PUMP SUBUNIT ACRB-RELATED"/>
    <property type="match status" value="1"/>
</dbReference>
<evidence type="ECO:0000256" key="2">
    <source>
        <dbReference type="ARBA" id="ARBA00010942"/>
    </source>
</evidence>
<comment type="similarity">
    <text evidence="2 9">Belongs to the resistance-nodulation-cell division (RND) (TC 2.A.6) family.</text>
</comment>
<dbReference type="AlphaFoldDB" id="N6W511"/>
<comment type="caution">
    <text evidence="9">Lacks conserved residue(s) required for the propagation of feature annotation.</text>
</comment>
<dbReference type="OrthoDB" id="9757904at2"/>
<name>N6W511_9GAMM</name>
<dbReference type="Gene3D" id="3.30.70.1440">
    <property type="entry name" value="Multidrug efflux transporter AcrB pore domain"/>
    <property type="match status" value="1"/>
</dbReference>
<feature type="transmembrane region" description="Helical" evidence="9">
    <location>
        <begin position="968"/>
        <end position="987"/>
    </location>
</feature>
<dbReference type="Pfam" id="PF00873">
    <property type="entry name" value="ACR_tran"/>
    <property type="match status" value="1"/>
</dbReference>
<keyword evidence="7 9" id="KW-1133">Transmembrane helix</keyword>
<evidence type="ECO:0000256" key="7">
    <source>
        <dbReference type="ARBA" id="ARBA00022989"/>
    </source>
</evidence>
<dbReference type="HOGENOM" id="CLU_002755_0_2_6"/>
<dbReference type="Gene3D" id="3.30.2090.10">
    <property type="entry name" value="Multidrug efflux transporter AcrB TolC docking domain, DN and DC subdomains"/>
    <property type="match status" value="2"/>
</dbReference>
<dbReference type="FunFam" id="3.30.2090.10:FF:000001">
    <property type="entry name" value="Efflux pump membrane transporter"/>
    <property type="match status" value="1"/>
</dbReference>
<feature type="transmembrane region" description="Helical" evidence="9">
    <location>
        <begin position="922"/>
        <end position="947"/>
    </location>
</feature>
<keyword evidence="4" id="KW-1003">Cell membrane</keyword>
<evidence type="ECO:0000256" key="3">
    <source>
        <dbReference type="ARBA" id="ARBA00022448"/>
    </source>
</evidence>
<evidence type="ECO:0000256" key="1">
    <source>
        <dbReference type="ARBA" id="ARBA00004429"/>
    </source>
</evidence>
<dbReference type="NCBIfam" id="TIGR00915">
    <property type="entry name" value="2A0602"/>
    <property type="match status" value="1"/>
</dbReference>
<evidence type="ECO:0000256" key="10">
    <source>
        <dbReference type="SAM" id="MobiDB-lite"/>
    </source>
</evidence>
<dbReference type="eggNOG" id="COG0841">
    <property type="taxonomic scope" value="Bacteria"/>
</dbReference>
<keyword evidence="12" id="KW-1185">Reference proteome</keyword>
<dbReference type="FunFam" id="3.30.2090.10:FF:000002">
    <property type="entry name" value="Efflux pump membrane transporter"/>
    <property type="match status" value="1"/>
</dbReference>
<protein>
    <recommendedName>
        <fullName evidence="9">Efflux pump membrane transporter</fullName>
    </recommendedName>
</protein>
<dbReference type="EMBL" id="APLQ01000011">
    <property type="protein sequence ID" value="ENO15259.1"/>
    <property type="molecule type" value="Genomic_DNA"/>
</dbReference>
<dbReference type="InterPro" id="IPR004764">
    <property type="entry name" value="MdtF-like"/>
</dbReference>
<feature type="region of interest" description="Disordered" evidence="10">
    <location>
        <begin position="1036"/>
        <end position="1055"/>
    </location>
</feature>
<dbReference type="Proteomes" id="UP000013165">
    <property type="component" value="Unassembled WGS sequence"/>
</dbReference>
<dbReference type="SUPFAM" id="SSF82714">
    <property type="entry name" value="Multidrug efflux transporter AcrB TolC docking domain, DN and DC subdomains"/>
    <property type="match status" value="2"/>
</dbReference>
<keyword evidence="6 9" id="KW-0812">Transmembrane</keyword>
<keyword evidence="8 9" id="KW-0472">Membrane</keyword>
<feature type="transmembrane region" description="Helical" evidence="9">
    <location>
        <begin position="12"/>
        <end position="30"/>
    </location>
</feature>
<feature type="transmembrane region" description="Helical" evidence="9">
    <location>
        <begin position="872"/>
        <end position="889"/>
    </location>
</feature>
<sequence>MARFFIDRPIFAWVIAIIMMMAGSLAIYNLPVEQYPTVAPPEVTISATYPGASSEAVEDSVTQVIEQEMNGIDNLLYMGSTSDSAGNAQITLTFAAGTDPDIAQVQVQNKLQLATPRLPQVVQQQGVQVTKSSDSFLMVVAFTSSDDSLSRADIADYVGANIQDPIARVQGVGQTQLFGSQYAMRVWLDPNKLNEYNLTPADVTSAIEVQNNQVAGGQLGGTPSVDEQQMNASIVVQTLLETPEEFGQILLKVTSDGSRVRLADVARVELGSENYATRGRFNGKAAAGLGINLASGANALDTAERVRARIDELSTYFPDSLEVAYPYDTTPFVEISIMEVVKTLFEGIALVFLVMYLFLQNFRATLIPTIAVPVVLLGTFGVLYAFGFTVNTLTMFGMVLAIGLLVDDAIVVVENVERVMAEEGSGPVEATRKSMGQITGALVGIALVLSAVFVPMAFFPGSTGAIYRQFSITIVSAMTLSVLVALILTPALCATMLKPHKGDHHTKGGFFGWFNRSFEKATGRYESRVDKIIGRWGRHVLIYVVIVGVLAFSFMRLPSAFLPEEDQGILLAQVQLPVGSTQEQTIEVLENMEHHFLENEAEAVESIFTVAGFSFAGRGQNSGLAFVRLKDWSERDLEQNGVGAIIGRAMGAFSQVREAVIFALNPPAIPALGVASGFNFQLQDRGGQGHDALVEATNTLLGQANQDPALSQVRFSGLPDAPQYRLDVDRQKAKAMGVSLSDINTTLSVAWGSSYVNDFADRGRIKRVYVQADAPFRMLPDDIDNWYVRNGDGEMVPFSSFASGEWTYGPQQLQRYNGVSSMNIQGNAAAGFSTGGAMTAMEQLASELPGGFGFEWTGLSYQERQAGNQAPLLYALSLIVVFLCLAALYESWSIPFAVMLVVPLGIIGAVLAANFRGLSNDVFFQVGLLTTVGLSSKNAILIAEFALELEKQGRGLLKATLEATRMRLRPILMTSLAFGLGVTPLMLSTGAGSGARNAIGTGVFGGVVAATVLAIFFIPLFYVLVRRLSGVPLTGSNEGRYREESPALEQQENPS</sequence>
<dbReference type="SUPFAM" id="SSF82693">
    <property type="entry name" value="Multidrug efflux transporter AcrB pore domain, PN1, PN2, PC1 and PC2 subdomains"/>
    <property type="match status" value="4"/>
</dbReference>
<dbReference type="GO" id="GO:0009636">
    <property type="term" value="P:response to toxic substance"/>
    <property type="evidence" value="ECO:0007669"/>
    <property type="project" value="UniProtKB-ARBA"/>
</dbReference>
<evidence type="ECO:0000256" key="4">
    <source>
        <dbReference type="ARBA" id="ARBA00022475"/>
    </source>
</evidence>
<dbReference type="GO" id="GO:0042910">
    <property type="term" value="F:xenobiotic transmembrane transporter activity"/>
    <property type="evidence" value="ECO:0007669"/>
    <property type="project" value="TreeGrafter"/>
</dbReference>
<dbReference type="RefSeq" id="WP_004579555.1">
    <property type="nucleotide sequence ID" value="NZ_AP028878.1"/>
</dbReference>
<evidence type="ECO:0000313" key="11">
    <source>
        <dbReference type="EMBL" id="ENO15259.1"/>
    </source>
</evidence>
<comment type="caution">
    <text evidence="11">The sequence shown here is derived from an EMBL/GenBank/DDBJ whole genome shotgun (WGS) entry which is preliminary data.</text>
</comment>
<dbReference type="Gene3D" id="3.30.70.1430">
    <property type="entry name" value="Multidrug efflux transporter AcrB pore domain"/>
    <property type="match status" value="2"/>
</dbReference>
<reference evidence="11 12" key="1">
    <citation type="journal article" date="2013" name="Genome Announc.">
        <title>Genome Sequence of the Polycyclic Aromatic Hydrocarbon-Degrading Bacterium Strain Marinobacter nanhaiticus D15-8WT.</title>
        <authorList>
            <person name="Cui Z."/>
            <person name="Gao W."/>
            <person name="Li Q."/>
            <person name="Xu G."/>
            <person name="Zheng L."/>
        </authorList>
    </citation>
    <scope>NUCLEOTIDE SEQUENCE [LARGE SCALE GENOMIC DNA]</scope>
    <source>
        <strain evidence="11 12">D15-8W</strain>
    </source>
</reference>
<evidence type="ECO:0000313" key="12">
    <source>
        <dbReference type="Proteomes" id="UP000013165"/>
    </source>
</evidence>
<dbReference type="GO" id="GO:0015562">
    <property type="term" value="F:efflux transmembrane transporter activity"/>
    <property type="evidence" value="ECO:0007669"/>
    <property type="project" value="InterPro"/>
</dbReference>
<accession>N6W511</accession>
<dbReference type="SUPFAM" id="SSF82866">
    <property type="entry name" value="Multidrug efflux transporter AcrB transmembrane domain"/>
    <property type="match status" value="2"/>
</dbReference>
<dbReference type="PATRIC" id="fig|626887.3.peg.1577"/>
<feature type="transmembrane region" description="Helical" evidence="9">
    <location>
        <begin position="470"/>
        <end position="497"/>
    </location>
</feature>
<dbReference type="InterPro" id="IPR001036">
    <property type="entry name" value="Acrflvin-R"/>
</dbReference>
<feature type="transmembrane region" description="Helical" evidence="9">
    <location>
        <begin position="366"/>
        <end position="387"/>
    </location>
</feature>
<dbReference type="FunFam" id="1.20.1640.10:FF:000001">
    <property type="entry name" value="Efflux pump membrane transporter"/>
    <property type="match status" value="1"/>
</dbReference>
<feature type="transmembrane region" description="Helical" evidence="9">
    <location>
        <begin position="999"/>
        <end position="1025"/>
    </location>
</feature>
<dbReference type="Gene3D" id="1.20.1640.10">
    <property type="entry name" value="Multidrug efflux transporter AcrB transmembrane domain"/>
    <property type="match status" value="2"/>
</dbReference>
<dbReference type="FunFam" id="3.30.70.1430:FF:000002">
    <property type="entry name" value="Efflux pump membrane transporter"/>
    <property type="match status" value="1"/>
</dbReference>
<feature type="transmembrane region" description="Helical" evidence="9">
    <location>
        <begin position="434"/>
        <end position="458"/>
    </location>
</feature>
<comment type="subcellular location">
    <subcellularLocation>
        <location evidence="1 9">Cell inner membrane</location>
        <topology evidence="1 9">Multi-pass membrane protein</topology>
    </subcellularLocation>
</comment>
<dbReference type="STRING" id="626887.J057_07911"/>
<evidence type="ECO:0000256" key="9">
    <source>
        <dbReference type="RuleBase" id="RU364070"/>
    </source>
</evidence>
<evidence type="ECO:0000256" key="8">
    <source>
        <dbReference type="ARBA" id="ARBA00023136"/>
    </source>
</evidence>
<dbReference type="NCBIfam" id="NF000282">
    <property type="entry name" value="RND_permease_1"/>
    <property type="match status" value="1"/>
</dbReference>
<dbReference type="PANTHER" id="PTHR32063">
    <property type="match status" value="1"/>
</dbReference>
<keyword evidence="3 9" id="KW-0813">Transport</keyword>
<proteinExistence type="inferred from homology"/>
<evidence type="ECO:0000256" key="5">
    <source>
        <dbReference type="ARBA" id="ARBA00022519"/>
    </source>
</evidence>
<feature type="transmembrane region" description="Helical" evidence="9">
    <location>
        <begin position="340"/>
        <end position="359"/>
    </location>
</feature>
<feature type="transmembrane region" description="Helical" evidence="9">
    <location>
        <begin position="540"/>
        <end position="557"/>
    </location>
</feature>
<evidence type="ECO:0000256" key="6">
    <source>
        <dbReference type="ARBA" id="ARBA00022692"/>
    </source>
</evidence>